<dbReference type="EMBL" id="LT962688">
    <property type="protein sequence ID" value="SOR31252.1"/>
    <property type="molecule type" value="Genomic_DNA"/>
</dbReference>
<feature type="region of interest" description="Disordered" evidence="1">
    <location>
        <begin position="1"/>
        <end position="70"/>
    </location>
</feature>
<protein>
    <submittedName>
        <fullName evidence="2">Uncharacterized protein</fullName>
    </submittedName>
</protein>
<evidence type="ECO:0000313" key="2">
    <source>
        <dbReference type="EMBL" id="SOR31252.1"/>
    </source>
</evidence>
<dbReference type="AlphaFoldDB" id="A0A2N9AV98"/>
<evidence type="ECO:0000313" key="3">
    <source>
        <dbReference type="Proteomes" id="UP000233769"/>
    </source>
</evidence>
<name>A0A2N9AV98_METEX</name>
<sequence length="70" mass="7719">MGSQLGSNARPEAARRANDELERPRLDLQPACHAGQIFQDRNELAPIRLPEPKESRVSRPGSIQDETLGA</sequence>
<proteinExistence type="predicted"/>
<dbReference type="Proteomes" id="UP000233769">
    <property type="component" value="Chromosome tk0001"/>
</dbReference>
<gene>
    <name evidence="2" type="ORF">TK0001_4650</name>
</gene>
<organism evidence="2 3">
    <name type="scientific">Methylorubrum extorquens</name>
    <name type="common">Methylobacterium dichloromethanicum</name>
    <name type="synonym">Methylobacterium extorquens</name>
    <dbReference type="NCBI Taxonomy" id="408"/>
    <lineage>
        <taxon>Bacteria</taxon>
        <taxon>Pseudomonadati</taxon>
        <taxon>Pseudomonadota</taxon>
        <taxon>Alphaproteobacteria</taxon>
        <taxon>Hyphomicrobiales</taxon>
        <taxon>Methylobacteriaceae</taxon>
        <taxon>Methylorubrum</taxon>
    </lineage>
</organism>
<feature type="compositionally biased region" description="Basic and acidic residues" evidence="1">
    <location>
        <begin position="12"/>
        <end position="26"/>
    </location>
</feature>
<reference evidence="3" key="1">
    <citation type="submission" date="2017-10" db="EMBL/GenBank/DDBJ databases">
        <authorList>
            <person name="Regsiter A."/>
            <person name="William W."/>
        </authorList>
    </citation>
    <scope>NUCLEOTIDE SEQUENCE [LARGE SCALE GENOMIC DNA]</scope>
</reference>
<evidence type="ECO:0000256" key="1">
    <source>
        <dbReference type="SAM" id="MobiDB-lite"/>
    </source>
</evidence>
<accession>A0A2N9AV98</accession>